<dbReference type="PANTHER" id="PTHR30012">
    <property type="entry name" value="GENERAL SECRETION PATHWAY PROTEIN"/>
    <property type="match status" value="1"/>
</dbReference>
<evidence type="ECO:0000313" key="11">
    <source>
        <dbReference type="Proteomes" id="UP000464314"/>
    </source>
</evidence>
<dbReference type="AlphaFoldDB" id="A0A6P1TNA9"/>
<dbReference type="InterPro" id="IPR018076">
    <property type="entry name" value="T2SS_GspF_dom"/>
</dbReference>
<reference evidence="10 11" key="1">
    <citation type="submission" date="2020-01" db="EMBL/GenBank/DDBJ databases">
        <title>Genome analysis of Anaerocolumna sp. CBA3638.</title>
        <authorList>
            <person name="Kim J."/>
            <person name="Roh S.W."/>
        </authorList>
    </citation>
    <scope>NUCLEOTIDE SEQUENCE [LARGE SCALE GENOMIC DNA]</scope>
    <source>
        <strain evidence="10 11">CBA3638</strain>
    </source>
</reference>
<dbReference type="RefSeq" id="WP_161838778.1">
    <property type="nucleotide sequence ID" value="NZ_CP048000.1"/>
</dbReference>
<proteinExistence type="inferred from homology"/>
<organism evidence="10 11">
    <name type="scientific">Anaerocolumna sedimenticola</name>
    <dbReference type="NCBI Taxonomy" id="2696063"/>
    <lineage>
        <taxon>Bacteria</taxon>
        <taxon>Bacillati</taxon>
        <taxon>Bacillota</taxon>
        <taxon>Clostridia</taxon>
        <taxon>Lachnospirales</taxon>
        <taxon>Lachnospiraceae</taxon>
        <taxon>Anaerocolumna</taxon>
    </lineage>
</organism>
<dbReference type="Pfam" id="PF00482">
    <property type="entry name" value="T2SSF"/>
    <property type="match status" value="2"/>
</dbReference>
<dbReference type="KEGG" id="anr:Ana3638_15125"/>
<dbReference type="Gene3D" id="1.20.81.30">
    <property type="entry name" value="Type II secretion system (T2SS), domain F"/>
    <property type="match status" value="2"/>
</dbReference>
<keyword evidence="4" id="KW-0997">Cell inner membrane</keyword>
<keyword evidence="11" id="KW-1185">Reference proteome</keyword>
<evidence type="ECO:0000259" key="9">
    <source>
        <dbReference type="Pfam" id="PF00482"/>
    </source>
</evidence>
<evidence type="ECO:0000256" key="5">
    <source>
        <dbReference type="ARBA" id="ARBA00022692"/>
    </source>
</evidence>
<dbReference type="GO" id="GO:0005886">
    <property type="term" value="C:plasma membrane"/>
    <property type="evidence" value="ECO:0007669"/>
    <property type="project" value="UniProtKB-SubCell"/>
</dbReference>
<evidence type="ECO:0000256" key="1">
    <source>
        <dbReference type="ARBA" id="ARBA00004429"/>
    </source>
</evidence>
<dbReference type="FunFam" id="1.20.81.30:FF:000001">
    <property type="entry name" value="Type II secretion system protein F"/>
    <property type="match status" value="2"/>
</dbReference>
<comment type="subcellular location">
    <subcellularLocation>
        <location evidence="1">Cell inner membrane</location>
        <topology evidence="1">Multi-pass membrane protein</topology>
    </subcellularLocation>
</comment>
<feature type="transmembrane region" description="Helical" evidence="8">
    <location>
        <begin position="366"/>
        <end position="391"/>
    </location>
</feature>
<feature type="domain" description="Type II secretion system protein GspF" evidence="9">
    <location>
        <begin position="68"/>
        <end position="191"/>
    </location>
</feature>
<evidence type="ECO:0000256" key="7">
    <source>
        <dbReference type="ARBA" id="ARBA00023136"/>
    </source>
</evidence>
<comment type="similarity">
    <text evidence="2">Belongs to the GSP F family.</text>
</comment>
<feature type="transmembrane region" description="Helical" evidence="8">
    <location>
        <begin position="168"/>
        <end position="190"/>
    </location>
</feature>
<dbReference type="PANTHER" id="PTHR30012:SF0">
    <property type="entry name" value="TYPE II SECRETION SYSTEM PROTEIN F-RELATED"/>
    <property type="match status" value="1"/>
</dbReference>
<keyword evidence="7 8" id="KW-0472">Membrane</keyword>
<evidence type="ECO:0000256" key="3">
    <source>
        <dbReference type="ARBA" id="ARBA00022475"/>
    </source>
</evidence>
<feature type="transmembrane region" description="Helical" evidence="8">
    <location>
        <begin position="210"/>
        <end position="237"/>
    </location>
</feature>
<sequence>MASFRYVFIDQNGKQKTGTMEAVNKEKVILTLKAEDKIPIKVKEQNLFTKDISFSIGRAVKPRELAIFCRQFHSIISAGISIIHALEMLGEQTENKVLQKAIKETQAGIEKGETLAAAMKLQGDVFPPILINMIEAGEASGKLDISLERMSVHFEKDAKLKAMLGRAFIYPAFIGGVSLGVIILMLLVVVPNFMSMFQGLDMKLPTITLVVIHMSNFIIAYWYFIILFLAFLIFLLLKVKKSDSGKLIFSKLGLRLPLFGKLIIKTASARMGKTLGTLLDAGIPLLEAIEITAKNMDNVIIKKVLIEAKEEVARGVPLSEPLAASGVFPPMVYHMIGIGEETGHLEQMLSKIAVYYEEEVENTSQALVAILEPMIIIILSLIVSVLLFAIIKPLLAMYQSLDQI</sequence>
<keyword evidence="6 8" id="KW-1133">Transmembrane helix</keyword>
<evidence type="ECO:0000256" key="4">
    <source>
        <dbReference type="ARBA" id="ARBA00022519"/>
    </source>
</evidence>
<evidence type="ECO:0000256" key="6">
    <source>
        <dbReference type="ARBA" id="ARBA00022989"/>
    </source>
</evidence>
<protein>
    <submittedName>
        <fullName evidence="10">Type II secretion system F family protein</fullName>
    </submittedName>
</protein>
<dbReference type="InterPro" id="IPR042094">
    <property type="entry name" value="T2SS_GspF_sf"/>
</dbReference>
<feature type="domain" description="Type II secretion system protein GspF" evidence="9">
    <location>
        <begin position="274"/>
        <end position="391"/>
    </location>
</feature>
<keyword evidence="3" id="KW-1003">Cell membrane</keyword>
<evidence type="ECO:0000313" key="10">
    <source>
        <dbReference type="EMBL" id="QHQ61953.1"/>
    </source>
</evidence>
<dbReference type="InterPro" id="IPR003004">
    <property type="entry name" value="GspF/PilC"/>
</dbReference>
<accession>A0A6P1TNA9</accession>
<name>A0A6P1TNA9_9FIRM</name>
<dbReference type="EMBL" id="CP048000">
    <property type="protein sequence ID" value="QHQ61953.1"/>
    <property type="molecule type" value="Genomic_DNA"/>
</dbReference>
<dbReference type="Proteomes" id="UP000464314">
    <property type="component" value="Chromosome"/>
</dbReference>
<gene>
    <name evidence="10" type="ORF">Ana3638_15125</name>
</gene>
<evidence type="ECO:0000256" key="2">
    <source>
        <dbReference type="ARBA" id="ARBA00005745"/>
    </source>
</evidence>
<evidence type="ECO:0000256" key="8">
    <source>
        <dbReference type="SAM" id="Phobius"/>
    </source>
</evidence>
<dbReference type="PRINTS" id="PR00812">
    <property type="entry name" value="BCTERIALGSPF"/>
</dbReference>
<keyword evidence="5 8" id="KW-0812">Transmembrane</keyword>